<dbReference type="InterPro" id="IPR036779">
    <property type="entry name" value="LysM_dom_sf"/>
</dbReference>
<keyword evidence="3" id="KW-0732">Signal</keyword>
<dbReference type="PROSITE" id="PS51782">
    <property type="entry name" value="LYSM"/>
    <property type="match status" value="1"/>
</dbReference>
<dbReference type="PANTHER" id="PTHR34997">
    <property type="entry name" value="AM15"/>
    <property type="match status" value="1"/>
</dbReference>
<sequence length="257" mass="27032">MKYSASMIIAAAGLVQGLSASRPVRRGEKQAWMGYDTKPGSNLWPTEKNTLAGCSAWVMANRGDNCVTLATAGNVPLADFIEWNPVLARNCGSVKEGFSYCVDNPDYRASRPRCKCTTTVTTTTTVATAKATLAPSQFPTASGTLQCVQTDSPISEPSQIPSGGVIDDAIARACDQLVTGGNRFLGVGDPYISVISVDGTKTDFSLSIQLGGFPVENSLCKEQLGKVVGGCTTDDKTYGGCGYTDDFNLGACILPRV</sequence>
<feature type="signal peptide" evidence="3">
    <location>
        <begin position="1"/>
        <end position="20"/>
    </location>
</feature>
<evidence type="ECO:0000256" key="3">
    <source>
        <dbReference type="SAM" id="SignalP"/>
    </source>
</evidence>
<dbReference type="InterPro" id="IPR052210">
    <property type="entry name" value="LysM1-like"/>
</dbReference>
<organism evidence="5 6">
    <name type="scientific">Orbilia ellipsospora</name>
    <dbReference type="NCBI Taxonomy" id="2528407"/>
    <lineage>
        <taxon>Eukaryota</taxon>
        <taxon>Fungi</taxon>
        <taxon>Dikarya</taxon>
        <taxon>Ascomycota</taxon>
        <taxon>Pezizomycotina</taxon>
        <taxon>Orbiliomycetes</taxon>
        <taxon>Orbiliales</taxon>
        <taxon>Orbiliaceae</taxon>
        <taxon>Orbilia</taxon>
    </lineage>
</organism>
<gene>
    <name evidence="5" type="ORF">TWF694_001973</name>
</gene>
<keyword evidence="2" id="KW-0843">Virulence</keyword>
<accession>A0AAV9X5E5</accession>
<comment type="caution">
    <text evidence="5">The sequence shown here is derived from an EMBL/GenBank/DDBJ whole genome shotgun (WGS) entry which is preliminary data.</text>
</comment>
<dbReference type="Gene3D" id="3.10.350.10">
    <property type="entry name" value="LysM domain"/>
    <property type="match status" value="1"/>
</dbReference>
<feature type="domain" description="LysM" evidence="4">
    <location>
        <begin position="56"/>
        <end position="102"/>
    </location>
</feature>
<dbReference type="Proteomes" id="UP001365542">
    <property type="component" value="Unassembled WGS sequence"/>
</dbReference>
<dbReference type="PANTHER" id="PTHR34997:SF1">
    <property type="entry name" value="PEPTIDOGLYCAN-BINDING LYSIN DOMAIN"/>
    <property type="match status" value="1"/>
</dbReference>
<evidence type="ECO:0000256" key="2">
    <source>
        <dbReference type="ARBA" id="ARBA00023026"/>
    </source>
</evidence>
<dbReference type="AlphaFoldDB" id="A0AAV9X5E5"/>
<protein>
    <recommendedName>
        <fullName evidence="4">LysM domain-containing protein</fullName>
    </recommendedName>
</protein>
<name>A0AAV9X5E5_9PEZI</name>
<dbReference type="InterPro" id="IPR018392">
    <property type="entry name" value="LysM"/>
</dbReference>
<proteinExistence type="predicted"/>
<dbReference type="GO" id="GO:0008061">
    <property type="term" value="F:chitin binding"/>
    <property type="evidence" value="ECO:0007669"/>
    <property type="project" value="UniProtKB-KW"/>
</dbReference>
<keyword evidence="1" id="KW-0147">Chitin-binding</keyword>
<evidence type="ECO:0000259" key="4">
    <source>
        <dbReference type="PROSITE" id="PS51782"/>
    </source>
</evidence>
<evidence type="ECO:0000313" key="5">
    <source>
        <dbReference type="EMBL" id="KAK6535518.1"/>
    </source>
</evidence>
<reference evidence="5 6" key="1">
    <citation type="submission" date="2019-10" db="EMBL/GenBank/DDBJ databases">
        <authorList>
            <person name="Palmer J.M."/>
        </authorList>
    </citation>
    <scope>NUCLEOTIDE SEQUENCE [LARGE SCALE GENOMIC DNA]</scope>
    <source>
        <strain evidence="5 6">TWF694</strain>
    </source>
</reference>
<feature type="chain" id="PRO_5043821782" description="LysM domain-containing protein" evidence="3">
    <location>
        <begin position="21"/>
        <end position="257"/>
    </location>
</feature>
<dbReference type="EMBL" id="JAVHJO010000010">
    <property type="protein sequence ID" value="KAK6535518.1"/>
    <property type="molecule type" value="Genomic_DNA"/>
</dbReference>
<evidence type="ECO:0000256" key="1">
    <source>
        <dbReference type="ARBA" id="ARBA00022669"/>
    </source>
</evidence>
<evidence type="ECO:0000313" key="6">
    <source>
        <dbReference type="Proteomes" id="UP001365542"/>
    </source>
</evidence>
<keyword evidence="6" id="KW-1185">Reference proteome</keyword>